<comment type="subcellular location">
    <subcellularLocation>
        <location evidence="2">Endoplasmic reticulum membrane</location>
        <topology evidence="2">Multi-pass membrane protein</topology>
    </subcellularLocation>
</comment>
<dbReference type="Pfam" id="PF16192">
    <property type="entry name" value="PMT_4TMC"/>
    <property type="match status" value="1"/>
</dbReference>
<dbReference type="OrthoDB" id="5405229at2759"/>
<evidence type="ECO:0000313" key="4">
    <source>
        <dbReference type="EMBL" id="GME80924.1"/>
    </source>
</evidence>
<comment type="catalytic activity">
    <reaction evidence="2">
        <text>a di-trans,poly-cis-dolichyl beta-D-mannosyl phosphate + L-threonyl-[protein] = 3-O-(alpha-D-mannosyl)-L-threonyl-[protein] + a di-trans,poly-cis-dolichyl phosphate + H(+)</text>
        <dbReference type="Rhea" id="RHEA:53396"/>
        <dbReference type="Rhea" id="RHEA-COMP:11060"/>
        <dbReference type="Rhea" id="RHEA-COMP:13547"/>
        <dbReference type="Rhea" id="RHEA-COMP:19498"/>
        <dbReference type="Rhea" id="RHEA-COMP:19501"/>
        <dbReference type="ChEBI" id="CHEBI:15378"/>
        <dbReference type="ChEBI" id="CHEBI:30013"/>
        <dbReference type="ChEBI" id="CHEBI:57683"/>
        <dbReference type="ChEBI" id="CHEBI:58211"/>
        <dbReference type="ChEBI" id="CHEBI:137323"/>
        <dbReference type="EC" id="2.4.1.109"/>
    </reaction>
</comment>
<dbReference type="GO" id="GO:0004169">
    <property type="term" value="F:dolichyl-phosphate-mannose-protein mannosyltransferase activity"/>
    <property type="evidence" value="ECO:0007669"/>
    <property type="project" value="UniProtKB-UniRule"/>
</dbReference>
<keyword evidence="1" id="KW-0325">Glycoprotein</keyword>
<gene>
    <name evidence="4" type="ORF">Amon01_000992500</name>
</gene>
<protein>
    <recommendedName>
        <fullName evidence="2">Dolichyl-phosphate-mannose--protein mannosyltransferase</fullName>
        <ecNumber evidence="2">2.4.1.109</ecNumber>
    </recommendedName>
</protein>
<dbReference type="PANTHER" id="PTHR10050">
    <property type="entry name" value="DOLICHYL-PHOSPHATE-MANNOSE--PROTEIN MANNOSYLTRANSFERASE"/>
    <property type="match status" value="1"/>
</dbReference>
<comment type="function">
    <text evidence="2">Transfers mannose from Dol-P-mannose to Ser or Thr residues on proteins.</text>
</comment>
<dbReference type="EC" id="2.4.1.109" evidence="2"/>
<reference evidence="4" key="1">
    <citation type="submission" date="2023-04" db="EMBL/GenBank/DDBJ databases">
        <title>Ambrosiozyma monospora NBRC 1965.</title>
        <authorList>
            <person name="Ichikawa N."/>
            <person name="Sato H."/>
            <person name="Tonouchi N."/>
        </authorList>
    </citation>
    <scope>NUCLEOTIDE SEQUENCE</scope>
    <source>
        <strain evidence="4">NBRC 1965</strain>
    </source>
</reference>
<keyword evidence="5" id="KW-1185">Reference proteome</keyword>
<dbReference type="InterPro" id="IPR032421">
    <property type="entry name" value="PMT_4TMC"/>
</dbReference>
<comment type="caution">
    <text evidence="2">Lacks conserved residue(s) required for the propagation of feature annotation.</text>
</comment>
<dbReference type="EMBL" id="BSXU01014478">
    <property type="protein sequence ID" value="GME80924.1"/>
    <property type="molecule type" value="Genomic_DNA"/>
</dbReference>
<evidence type="ECO:0000256" key="2">
    <source>
        <dbReference type="RuleBase" id="RU367007"/>
    </source>
</evidence>
<dbReference type="GO" id="GO:0005789">
    <property type="term" value="C:endoplasmic reticulum membrane"/>
    <property type="evidence" value="ECO:0007669"/>
    <property type="project" value="UniProtKB-SubCell"/>
</dbReference>
<comment type="pathway">
    <text evidence="2">Protein modification; protein glycosylation.</text>
</comment>
<dbReference type="Proteomes" id="UP001165063">
    <property type="component" value="Unassembled WGS sequence"/>
</dbReference>
<sequence>MWEINSGLTQPHVYESRPESWPLLNRGISYWRSDDHQIYLLGNPVVWWIASFIFLPFGLYIVAQIICWQYGTPLSLDAEIFNYNLTGLEYILGWFLHYYPSFLMARQLFLHHYIPALYFAILALGQTLEFVYTKILKENNVKLLNYYLNGIMIVRFTQMPLAFHLPIMFHLLLKIQDPQSTLMPLFKLKNHNKNNRSQ</sequence>
<dbReference type="InterPro" id="IPR027005">
    <property type="entry name" value="PMT-like"/>
</dbReference>
<feature type="transmembrane region" description="Helical" evidence="2">
    <location>
        <begin position="112"/>
        <end position="132"/>
    </location>
</feature>
<name>A0A9W6T680_AMBMO</name>
<proteinExistence type="inferred from homology"/>
<keyword evidence="2" id="KW-0812">Transmembrane</keyword>
<organism evidence="4 5">
    <name type="scientific">Ambrosiozyma monospora</name>
    <name type="common">Yeast</name>
    <name type="synonym">Endomycopsis monosporus</name>
    <dbReference type="NCBI Taxonomy" id="43982"/>
    <lineage>
        <taxon>Eukaryota</taxon>
        <taxon>Fungi</taxon>
        <taxon>Dikarya</taxon>
        <taxon>Ascomycota</taxon>
        <taxon>Saccharomycotina</taxon>
        <taxon>Pichiomycetes</taxon>
        <taxon>Pichiales</taxon>
        <taxon>Pichiaceae</taxon>
        <taxon>Ambrosiozyma</taxon>
    </lineage>
</organism>
<keyword evidence="2" id="KW-1133">Transmembrane helix</keyword>
<keyword evidence="2" id="KW-0808">Transferase</keyword>
<feature type="transmembrane region" description="Helical" evidence="2">
    <location>
        <begin position="45"/>
        <end position="68"/>
    </location>
</feature>
<comment type="similarity">
    <text evidence="2">Belongs to the glycosyltransferase 39 family.</text>
</comment>
<feature type="domain" description="Protein O-mannosyl-transferase C-terminal four TM" evidence="3">
    <location>
        <begin position="1"/>
        <end position="157"/>
    </location>
</feature>
<keyword evidence="2" id="KW-0328">Glycosyltransferase</keyword>
<dbReference type="AlphaFoldDB" id="A0A9W6T680"/>
<keyword evidence="2" id="KW-0472">Membrane</keyword>
<evidence type="ECO:0000259" key="3">
    <source>
        <dbReference type="Pfam" id="PF16192"/>
    </source>
</evidence>
<evidence type="ECO:0000313" key="5">
    <source>
        <dbReference type="Proteomes" id="UP001165063"/>
    </source>
</evidence>
<feature type="transmembrane region" description="Helical" evidence="2">
    <location>
        <begin position="80"/>
        <end position="100"/>
    </location>
</feature>
<keyword evidence="2" id="KW-0256">Endoplasmic reticulum</keyword>
<dbReference type="PANTHER" id="PTHR10050:SF50">
    <property type="entry name" value="DOLICHYL-PHOSPHATE-MANNOSE--PROTEIN MANNOSYLTRANSFERASE 1-RELATED"/>
    <property type="match status" value="1"/>
</dbReference>
<comment type="catalytic activity">
    <reaction evidence="2">
        <text>a di-trans,poly-cis-dolichyl beta-D-mannosyl phosphate + L-seryl-[protein] = 3-O-(alpha-D-mannosyl)-L-seryl-[protein] + a di-trans,poly-cis-dolichyl phosphate + H(+)</text>
        <dbReference type="Rhea" id="RHEA:17377"/>
        <dbReference type="Rhea" id="RHEA-COMP:9863"/>
        <dbReference type="Rhea" id="RHEA-COMP:13546"/>
        <dbReference type="Rhea" id="RHEA-COMP:19498"/>
        <dbReference type="Rhea" id="RHEA-COMP:19501"/>
        <dbReference type="ChEBI" id="CHEBI:15378"/>
        <dbReference type="ChEBI" id="CHEBI:29999"/>
        <dbReference type="ChEBI" id="CHEBI:57683"/>
        <dbReference type="ChEBI" id="CHEBI:58211"/>
        <dbReference type="ChEBI" id="CHEBI:137321"/>
        <dbReference type="EC" id="2.4.1.109"/>
    </reaction>
</comment>
<accession>A0A9W6T680</accession>
<comment type="caution">
    <text evidence="4">The sequence shown here is derived from an EMBL/GenBank/DDBJ whole genome shotgun (WGS) entry which is preliminary data.</text>
</comment>
<evidence type="ECO:0000256" key="1">
    <source>
        <dbReference type="ARBA" id="ARBA00023180"/>
    </source>
</evidence>
<feature type="transmembrane region" description="Helical" evidence="2">
    <location>
        <begin position="153"/>
        <end position="173"/>
    </location>
</feature>